<name>A0A6M0K2I9_9GAMM</name>
<dbReference type="Pfam" id="PF13689">
    <property type="entry name" value="DUF4154"/>
    <property type="match status" value="1"/>
</dbReference>
<protein>
    <submittedName>
        <fullName evidence="1">YfiR family protein</fullName>
    </submittedName>
</protein>
<sequence>MTGRTAPAPAPAMGPSLQAAVRVLLLGLLIGAQILLVPQGASETLWREDAQRMKVGLKLFPASLAAVEALERRRGPDGKLLVLVAYSGTGAAAREAAAGLKSVATIRDLPLRVALVSAVELDVYAGDRPAAVFVASVGLEPRRLRAWSERQRALVFSPFADAVEEGAVAGVRVADRVRPSVNLVQARRAGIRFKPYFLEEAYAYEPAVDVELRASFLVNFALFIHWPSSAFDAPSAPLRYCVLGNAALSASLGQALVKERASGRPLRLADARGAAQWRRCHLLYIDHRAAELAPRVLAAVEGAPVLTVGDTEGLVQEGAMVSLVHLGGRLRPLINPAAAERVGIRISSKLLRIATLVSDSGGREP</sequence>
<dbReference type="AlphaFoldDB" id="A0A6M0K2I9"/>
<keyword evidence="2" id="KW-1185">Reference proteome</keyword>
<reference evidence="1 2" key="1">
    <citation type="submission" date="2020-02" db="EMBL/GenBank/DDBJ databases">
        <title>Genome sequences of Thiorhodococcus mannitoliphagus and Thiorhodococcus minor, purple sulfur photosynthetic bacteria in the gammaproteobacterial family, Chromatiaceae.</title>
        <authorList>
            <person name="Aviles F.A."/>
            <person name="Meyer T.E."/>
            <person name="Kyndt J.A."/>
        </authorList>
    </citation>
    <scope>NUCLEOTIDE SEQUENCE [LARGE SCALE GENOMIC DNA]</scope>
    <source>
        <strain evidence="1 2">DSM 11518</strain>
    </source>
</reference>
<comment type="caution">
    <text evidence="1">The sequence shown here is derived from an EMBL/GenBank/DDBJ whole genome shotgun (WGS) entry which is preliminary data.</text>
</comment>
<gene>
    <name evidence="1" type="ORF">G3446_19145</name>
</gene>
<dbReference type="EMBL" id="JAAIJQ010000069">
    <property type="protein sequence ID" value="NEV63978.1"/>
    <property type="molecule type" value="Genomic_DNA"/>
</dbReference>
<dbReference type="InterPro" id="IPR025293">
    <property type="entry name" value="YfiR/HmsC-like"/>
</dbReference>
<evidence type="ECO:0000313" key="2">
    <source>
        <dbReference type="Proteomes" id="UP000483379"/>
    </source>
</evidence>
<proteinExistence type="predicted"/>
<accession>A0A6M0K2I9</accession>
<evidence type="ECO:0000313" key="1">
    <source>
        <dbReference type="EMBL" id="NEV63978.1"/>
    </source>
</evidence>
<dbReference type="RefSeq" id="WP_164454443.1">
    <property type="nucleotide sequence ID" value="NZ_JAAIJQ010000069.1"/>
</dbReference>
<dbReference type="Proteomes" id="UP000483379">
    <property type="component" value="Unassembled WGS sequence"/>
</dbReference>
<organism evidence="1 2">
    <name type="scientific">Thiorhodococcus minor</name>
    <dbReference type="NCBI Taxonomy" id="57489"/>
    <lineage>
        <taxon>Bacteria</taxon>
        <taxon>Pseudomonadati</taxon>
        <taxon>Pseudomonadota</taxon>
        <taxon>Gammaproteobacteria</taxon>
        <taxon>Chromatiales</taxon>
        <taxon>Chromatiaceae</taxon>
        <taxon>Thiorhodococcus</taxon>
    </lineage>
</organism>